<comment type="subcellular location">
    <subcellularLocation>
        <location evidence="1">Membrane</location>
        <topology evidence="1">Multi-pass membrane protein</topology>
    </subcellularLocation>
</comment>
<organism evidence="6 7">
    <name type="scientific">Campylobacter lanienae</name>
    <dbReference type="NCBI Taxonomy" id="75658"/>
    <lineage>
        <taxon>Bacteria</taxon>
        <taxon>Pseudomonadati</taxon>
        <taxon>Campylobacterota</taxon>
        <taxon>Epsilonproteobacteria</taxon>
        <taxon>Campylobacterales</taxon>
        <taxon>Campylobacteraceae</taxon>
        <taxon>Campylobacter</taxon>
    </lineage>
</organism>
<evidence type="ECO:0000256" key="5">
    <source>
        <dbReference type="SAM" id="Phobius"/>
    </source>
</evidence>
<evidence type="ECO:0000313" key="7">
    <source>
        <dbReference type="Proteomes" id="UP000321599"/>
    </source>
</evidence>
<keyword evidence="4 5" id="KW-0472">Membrane</keyword>
<keyword evidence="7" id="KW-1185">Reference proteome</keyword>
<reference evidence="6 7" key="1">
    <citation type="submission" date="2019-07" db="EMBL/GenBank/DDBJ databases">
        <title>Rapid identification of Enteric Bacteria from Whole Genome Sequences (WGS) using Average Nucleotide Identity (ANI).</title>
        <authorList>
            <person name="Lane C."/>
        </authorList>
    </citation>
    <scope>NUCLEOTIDE SEQUENCE [LARGE SCALE GENOMIC DNA]</scope>
    <source>
        <strain evidence="6 7">2013D-9588</strain>
    </source>
</reference>
<dbReference type="Pfam" id="PF04610">
    <property type="entry name" value="TrbL"/>
    <property type="match status" value="1"/>
</dbReference>
<keyword evidence="2 5" id="KW-0812">Transmembrane</keyword>
<dbReference type="EMBL" id="VOAV01000018">
    <property type="protein sequence ID" value="TWO29140.1"/>
    <property type="molecule type" value="Genomic_DNA"/>
</dbReference>
<name>A0ABY3G845_9BACT</name>
<dbReference type="RefSeq" id="WP_096028544.1">
    <property type="nucleotide sequence ID" value="NZ_JAQXQX010000082.1"/>
</dbReference>
<protein>
    <submittedName>
        <fullName evidence="6">Type IV secretion system protein</fullName>
    </submittedName>
</protein>
<evidence type="ECO:0000256" key="2">
    <source>
        <dbReference type="ARBA" id="ARBA00022692"/>
    </source>
</evidence>
<evidence type="ECO:0000256" key="4">
    <source>
        <dbReference type="ARBA" id="ARBA00023136"/>
    </source>
</evidence>
<feature type="transmembrane region" description="Helical" evidence="5">
    <location>
        <begin position="237"/>
        <end position="258"/>
    </location>
</feature>
<evidence type="ECO:0000256" key="1">
    <source>
        <dbReference type="ARBA" id="ARBA00004141"/>
    </source>
</evidence>
<evidence type="ECO:0000313" key="6">
    <source>
        <dbReference type="EMBL" id="TWO29140.1"/>
    </source>
</evidence>
<proteinExistence type="predicted"/>
<evidence type="ECO:0000256" key="3">
    <source>
        <dbReference type="ARBA" id="ARBA00022989"/>
    </source>
</evidence>
<gene>
    <name evidence="6" type="ORF">XK09_04010</name>
</gene>
<feature type="transmembrane region" description="Helical" evidence="5">
    <location>
        <begin position="136"/>
        <end position="162"/>
    </location>
</feature>
<feature type="transmembrane region" description="Helical" evidence="5">
    <location>
        <begin position="67"/>
        <end position="88"/>
    </location>
</feature>
<sequence>MTPFQDLYSNMVNFISTLNAQQAVIIQILSVLRTAIMIGITISILWTATQVMLNRNTSPFNEILWNMFKKAIILSVVFGGVAWMQYALPIAQEAYDLFSMNAGKTFPSMLDKNLNFLADTFWKSMYDKLGFNANMFLIPLYALVTYAVFLIVALTTIVFLCLTTLTSHLLVVVLPFAIIALLYEQTKDIFAMWLKLFIANLLSVLLGFLVIETFMIKIFDTHFETLIKAPELEISTLLILLISSLLGLKVFSMALQLAQNMVGVSLDMSSGAGSVGGATSSAVGKIAGSGTKYGTKVGGQILSKAPTSISNVSKGAMSIGKSSANMIGNAINKFK</sequence>
<accession>A0ABY3G845</accession>
<feature type="transmembrane region" description="Helical" evidence="5">
    <location>
        <begin position="192"/>
        <end position="216"/>
    </location>
</feature>
<comment type="caution">
    <text evidence="6">The sequence shown here is derived from an EMBL/GenBank/DDBJ whole genome shotgun (WGS) entry which is preliminary data.</text>
</comment>
<dbReference type="Proteomes" id="UP000321599">
    <property type="component" value="Unassembled WGS sequence"/>
</dbReference>
<keyword evidence="3 5" id="KW-1133">Transmembrane helix</keyword>
<feature type="transmembrane region" description="Helical" evidence="5">
    <location>
        <begin position="20"/>
        <end position="46"/>
    </location>
</feature>
<dbReference type="InterPro" id="IPR007688">
    <property type="entry name" value="Conjugal_tfr_TrbL/VirB6"/>
</dbReference>